<feature type="domain" description="N-acetyltransferase" evidence="1">
    <location>
        <begin position="17"/>
        <end position="225"/>
    </location>
</feature>
<dbReference type="InterPro" id="IPR016181">
    <property type="entry name" value="Acyl_CoA_acyltransferase"/>
</dbReference>
<dbReference type="PATRIC" id="fig|937777.3.peg.1994"/>
<dbReference type="Proteomes" id="UP000010467">
    <property type="component" value="Chromosome"/>
</dbReference>
<protein>
    <submittedName>
        <fullName evidence="2">Acetyltransferase</fullName>
    </submittedName>
</protein>
<dbReference type="OrthoDB" id="66159at2"/>
<organism evidence="2 3">
    <name type="scientific">Deinococcus peraridilitoris (strain DSM 19664 / LMG 22246 / CIP 109416 / KR-200)</name>
    <dbReference type="NCBI Taxonomy" id="937777"/>
    <lineage>
        <taxon>Bacteria</taxon>
        <taxon>Thermotogati</taxon>
        <taxon>Deinococcota</taxon>
        <taxon>Deinococci</taxon>
        <taxon>Deinococcales</taxon>
        <taxon>Deinococcaceae</taxon>
        <taxon>Deinococcus</taxon>
    </lineage>
</organism>
<dbReference type="GO" id="GO:0016747">
    <property type="term" value="F:acyltransferase activity, transferring groups other than amino-acyl groups"/>
    <property type="evidence" value="ECO:0007669"/>
    <property type="project" value="InterPro"/>
</dbReference>
<dbReference type="CDD" id="cd04301">
    <property type="entry name" value="NAT_SF"/>
    <property type="match status" value="1"/>
</dbReference>
<dbReference type="RefSeq" id="WP_015235791.1">
    <property type="nucleotide sequence ID" value="NC_019793.1"/>
</dbReference>
<evidence type="ECO:0000313" key="2">
    <source>
        <dbReference type="EMBL" id="AFZ67486.1"/>
    </source>
</evidence>
<name>L0A0W1_DEIPD</name>
<proteinExistence type="predicted"/>
<dbReference type="KEGG" id="dpd:Deipe_1987"/>
<dbReference type="eggNOG" id="COG0456">
    <property type="taxonomic scope" value="Bacteria"/>
</dbReference>
<evidence type="ECO:0000259" key="1">
    <source>
        <dbReference type="PROSITE" id="PS51186"/>
    </source>
</evidence>
<dbReference type="PROSITE" id="PS51186">
    <property type="entry name" value="GNAT"/>
    <property type="match status" value="1"/>
</dbReference>
<keyword evidence="2" id="KW-0808">Transferase</keyword>
<dbReference type="EMBL" id="CP003382">
    <property type="protein sequence ID" value="AFZ67486.1"/>
    <property type="molecule type" value="Genomic_DNA"/>
</dbReference>
<evidence type="ECO:0000313" key="3">
    <source>
        <dbReference type="Proteomes" id="UP000010467"/>
    </source>
</evidence>
<keyword evidence="3" id="KW-1185">Reference proteome</keyword>
<reference evidence="3" key="1">
    <citation type="submission" date="2012-03" db="EMBL/GenBank/DDBJ databases">
        <title>Complete sequence of chromosome of Deinococcus peraridilitoris DSM 19664.</title>
        <authorList>
            <person name="Lucas S."/>
            <person name="Copeland A."/>
            <person name="Lapidus A."/>
            <person name="Glavina del Rio T."/>
            <person name="Dalin E."/>
            <person name="Tice H."/>
            <person name="Bruce D."/>
            <person name="Goodwin L."/>
            <person name="Pitluck S."/>
            <person name="Peters L."/>
            <person name="Mikhailova N."/>
            <person name="Lu M."/>
            <person name="Kyrpides N."/>
            <person name="Mavromatis K."/>
            <person name="Ivanova N."/>
            <person name="Brettin T."/>
            <person name="Detter J.C."/>
            <person name="Han C."/>
            <person name="Larimer F."/>
            <person name="Land M."/>
            <person name="Hauser L."/>
            <person name="Markowitz V."/>
            <person name="Cheng J.-F."/>
            <person name="Hugenholtz P."/>
            <person name="Woyke T."/>
            <person name="Wu D."/>
            <person name="Pukall R."/>
            <person name="Steenblock K."/>
            <person name="Brambilla E."/>
            <person name="Klenk H.-P."/>
            <person name="Eisen J.A."/>
        </authorList>
    </citation>
    <scope>NUCLEOTIDE SEQUENCE [LARGE SCALE GENOMIC DNA]</scope>
    <source>
        <strain evidence="3">DSM 19664 / LMG 22246 / CIP 109416 / KR-200</strain>
    </source>
</reference>
<dbReference type="InterPro" id="IPR000182">
    <property type="entry name" value="GNAT_dom"/>
</dbReference>
<accession>L0A0W1</accession>
<gene>
    <name evidence="2" type="ordered locus">Deipe_1987</name>
</gene>
<dbReference type="Pfam" id="PF00583">
    <property type="entry name" value="Acetyltransf_1"/>
    <property type="match status" value="1"/>
</dbReference>
<dbReference type="SUPFAM" id="SSF55729">
    <property type="entry name" value="Acyl-CoA N-acyltransferases (Nat)"/>
    <property type="match status" value="1"/>
</dbReference>
<dbReference type="AlphaFoldDB" id="L0A0W1"/>
<dbReference type="PANTHER" id="PTHR43617:SF20">
    <property type="entry name" value="N-ALPHA-ACETYLTRANSFERASE RIMI"/>
    <property type="match status" value="1"/>
</dbReference>
<dbReference type="PANTHER" id="PTHR43617">
    <property type="entry name" value="L-AMINO ACID N-ACETYLTRANSFERASE"/>
    <property type="match status" value="1"/>
</dbReference>
<dbReference type="HOGENOM" id="CLU_086044_1_0_0"/>
<sequence>MTVILDSASTLPLPAAATVLPLQPEDFADIGRVAYQTGFFGESAARYFADALLFADLWAGPYFAGEDRLGFTARLRGETVGYIVGLSNGERYGVALRRTLLRRVLPGLLRGRYRRPFQSLIYWQRALRFPTAHAPLDLYPAHLHINLLPAARGSGLGRILLSRFLEELRSRGVPGVQLSTTCENQAALRLYERAGFQVYLQRESPLWTPWLGRAAVHVVMVRDLRTSPDR</sequence>
<dbReference type="InterPro" id="IPR050276">
    <property type="entry name" value="MshD_Acetyltransferase"/>
</dbReference>
<dbReference type="Gene3D" id="3.40.630.30">
    <property type="match status" value="1"/>
</dbReference>